<dbReference type="GO" id="GO:0003677">
    <property type="term" value="F:DNA binding"/>
    <property type="evidence" value="ECO:0007669"/>
    <property type="project" value="UniProtKB-KW"/>
</dbReference>
<keyword evidence="5" id="KW-0479">Metal-binding</keyword>
<dbReference type="Gene3D" id="3.10.10.10">
    <property type="entry name" value="HIV Type 1 Reverse Transcriptase, subunit A, domain 1"/>
    <property type="match status" value="1"/>
</dbReference>
<protein>
    <submittedName>
        <fullName evidence="18">Putative nucleotidyltransferase, Ribonuclease H</fullName>
        <ecNumber evidence="18">2.7.7.-</ecNumber>
        <ecNumber evidence="18">3.1.26.4</ecNumber>
    </submittedName>
</protein>
<gene>
    <name evidence="18" type="ORF">MtrunA17_Chr4g0041691</name>
</gene>
<proteinExistence type="predicted"/>
<dbReference type="InterPro" id="IPR001584">
    <property type="entry name" value="Integrase_cat-core"/>
</dbReference>
<dbReference type="GO" id="GO:0006310">
    <property type="term" value="P:DNA recombination"/>
    <property type="evidence" value="ECO:0007669"/>
    <property type="project" value="UniProtKB-KW"/>
</dbReference>
<dbReference type="Pfam" id="PF08284">
    <property type="entry name" value="RVP_2"/>
    <property type="match status" value="1"/>
</dbReference>
<dbReference type="SUPFAM" id="SSF56672">
    <property type="entry name" value="DNA/RNA polymerases"/>
    <property type="match status" value="1"/>
</dbReference>
<keyword evidence="11" id="KW-0695">RNA-directed DNA polymerase</keyword>
<dbReference type="GO" id="GO:0006508">
    <property type="term" value="P:proteolysis"/>
    <property type="evidence" value="ECO:0007669"/>
    <property type="project" value="UniProtKB-KW"/>
</dbReference>
<evidence type="ECO:0000256" key="2">
    <source>
        <dbReference type="ARBA" id="ARBA00022679"/>
    </source>
</evidence>
<dbReference type="FunFam" id="3.10.10.10:FF:000007">
    <property type="entry name" value="Retrovirus-related Pol polyprotein from transposon 17.6-like Protein"/>
    <property type="match status" value="1"/>
</dbReference>
<dbReference type="PROSITE" id="PS50994">
    <property type="entry name" value="INTEGRASE"/>
    <property type="match status" value="1"/>
</dbReference>
<dbReference type="InterPro" id="IPR050951">
    <property type="entry name" value="Retrovirus_Pol_polyprotein"/>
</dbReference>
<feature type="domain" description="Reverse transcriptase" evidence="16">
    <location>
        <begin position="645"/>
        <end position="841"/>
    </location>
</feature>
<comment type="caution">
    <text evidence="18">The sequence shown here is derived from an EMBL/GenBank/DDBJ whole genome shotgun (WGS) entry which is preliminary data.</text>
</comment>
<name>A0A396IDV6_MEDTR</name>
<evidence type="ECO:0000256" key="10">
    <source>
        <dbReference type="ARBA" id="ARBA00022908"/>
    </source>
</evidence>
<dbReference type="Pfam" id="PF17921">
    <property type="entry name" value="Integrase_H2C2"/>
    <property type="match status" value="1"/>
</dbReference>
<evidence type="ECO:0000256" key="8">
    <source>
        <dbReference type="ARBA" id="ARBA00022801"/>
    </source>
</evidence>
<dbReference type="GO" id="GO:0003964">
    <property type="term" value="F:RNA-directed DNA polymerase activity"/>
    <property type="evidence" value="ECO:0007669"/>
    <property type="project" value="UniProtKB-KW"/>
</dbReference>
<dbReference type="InterPro" id="IPR021109">
    <property type="entry name" value="Peptidase_aspartic_dom_sf"/>
</dbReference>
<keyword evidence="15" id="KW-0511">Multifunctional enzyme</keyword>
<keyword evidence="9" id="KW-0460">Magnesium</keyword>
<evidence type="ECO:0000259" key="17">
    <source>
        <dbReference type="PROSITE" id="PS50994"/>
    </source>
</evidence>
<keyword evidence="4" id="KW-0540">Nuclease</keyword>
<dbReference type="EC" id="2.7.7.-" evidence="18"/>
<dbReference type="InterPro" id="IPR056924">
    <property type="entry name" value="SH3_Tf2-1"/>
</dbReference>
<evidence type="ECO:0000259" key="16">
    <source>
        <dbReference type="PROSITE" id="PS50878"/>
    </source>
</evidence>
<keyword evidence="14" id="KW-0233">DNA recombination</keyword>
<dbReference type="Pfam" id="PF17919">
    <property type="entry name" value="RT_RNaseH_2"/>
    <property type="match status" value="1"/>
</dbReference>
<evidence type="ECO:0000256" key="4">
    <source>
        <dbReference type="ARBA" id="ARBA00022722"/>
    </source>
</evidence>
<dbReference type="FunFam" id="3.30.70.270:FF:000020">
    <property type="entry name" value="Transposon Tf2-6 polyprotein-like Protein"/>
    <property type="match status" value="1"/>
</dbReference>
<dbReference type="GO" id="GO:0004190">
    <property type="term" value="F:aspartic-type endopeptidase activity"/>
    <property type="evidence" value="ECO:0007669"/>
    <property type="project" value="UniProtKB-KW"/>
</dbReference>
<dbReference type="Gene3D" id="3.30.70.270">
    <property type="match status" value="2"/>
</dbReference>
<dbReference type="EC" id="3.1.26.4" evidence="18"/>
<dbReference type="InterPro" id="IPR000477">
    <property type="entry name" value="RT_dom"/>
</dbReference>
<dbReference type="GO" id="GO:0003887">
    <property type="term" value="F:DNA-directed DNA polymerase activity"/>
    <property type="evidence" value="ECO:0007669"/>
    <property type="project" value="UniProtKB-KW"/>
</dbReference>
<evidence type="ECO:0000256" key="11">
    <source>
        <dbReference type="ARBA" id="ARBA00022918"/>
    </source>
</evidence>
<evidence type="ECO:0000313" key="18">
    <source>
        <dbReference type="EMBL" id="RHN61905.1"/>
    </source>
</evidence>
<organism evidence="18 19">
    <name type="scientific">Medicago truncatula</name>
    <name type="common">Barrel medic</name>
    <name type="synonym">Medicago tribuloides</name>
    <dbReference type="NCBI Taxonomy" id="3880"/>
    <lineage>
        <taxon>Eukaryota</taxon>
        <taxon>Viridiplantae</taxon>
        <taxon>Streptophyta</taxon>
        <taxon>Embryophyta</taxon>
        <taxon>Tracheophyta</taxon>
        <taxon>Spermatophyta</taxon>
        <taxon>Magnoliopsida</taxon>
        <taxon>eudicotyledons</taxon>
        <taxon>Gunneridae</taxon>
        <taxon>Pentapetalae</taxon>
        <taxon>rosids</taxon>
        <taxon>fabids</taxon>
        <taxon>Fabales</taxon>
        <taxon>Fabaceae</taxon>
        <taxon>Papilionoideae</taxon>
        <taxon>50 kb inversion clade</taxon>
        <taxon>NPAAA clade</taxon>
        <taxon>Hologalegina</taxon>
        <taxon>IRL clade</taxon>
        <taxon>Trifolieae</taxon>
        <taxon>Medicago</taxon>
    </lineage>
</organism>
<dbReference type="PANTHER" id="PTHR37984">
    <property type="entry name" value="PROTEIN CBG26694"/>
    <property type="match status" value="1"/>
</dbReference>
<dbReference type="SUPFAM" id="SSF53098">
    <property type="entry name" value="Ribonuclease H-like"/>
    <property type="match status" value="1"/>
</dbReference>
<dbReference type="GO" id="GO:0015074">
    <property type="term" value="P:DNA integration"/>
    <property type="evidence" value="ECO:0007669"/>
    <property type="project" value="UniProtKB-KW"/>
</dbReference>
<keyword evidence="3 18" id="KW-0548">Nucleotidyltransferase</keyword>
<keyword evidence="12" id="KW-0239">DNA-directed DNA polymerase</keyword>
<keyword evidence="13" id="KW-0238">DNA-binding</keyword>
<reference evidence="19" key="1">
    <citation type="journal article" date="2018" name="Nat. Plants">
        <title>Whole-genome landscape of Medicago truncatula symbiotic genes.</title>
        <authorList>
            <person name="Pecrix Y."/>
            <person name="Staton S.E."/>
            <person name="Sallet E."/>
            <person name="Lelandais-Briere C."/>
            <person name="Moreau S."/>
            <person name="Carrere S."/>
            <person name="Blein T."/>
            <person name="Jardinaud M.F."/>
            <person name="Latrasse D."/>
            <person name="Zouine M."/>
            <person name="Zahm M."/>
            <person name="Kreplak J."/>
            <person name="Mayjonade B."/>
            <person name="Satge C."/>
            <person name="Perez M."/>
            <person name="Cauet S."/>
            <person name="Marande W."/>
            <person name="Chantry-Darmon C."/>
            <person name="Lopez-Roques C."/>
            <person name="Bouchez O."/>
            <person name="Berard A."/>
            <person name="Debelle F."/>
            <person name="Munos S."/>
            <person name="Bendahmane A."/>
            <person name="Berges H."/>
            <person name="Niebel A."/>
            <person name="Buitink J."/>
            <person name="Frugier F."/>
            <person name="Benhamed M."/>
            <person name="Crespi M."/>
            <person name="Gouzy J."/>
            <person name="Gamas P."/>
        </authorList>
    </citation>
    <scope>NUCLEOTIDE SEQUENCE [LARGE SCALE GENOMIC DNA]</scope>
    <source>
        <strain evidence="19">cv. Jemalong A17</strain>
    </source>
</reference>
<dbReference type="Pfam" id="PF24626">
    <property type="entry name" value="SH3_Tf2-1"/>
    <property type="match status" value="1"/>
</dbReference>
<dbReference type="CDD" id="cd01647">
    <property type="entry name" value="RT_LTR"/>
    <property type="match status" value="1"/>
</dbReference>
<dbReference type="Gramene" id="rna24418">
    <property type="protein sequence ID" value="RHN61905.1"/>
    <property type="gene ID" value="gene24418"/>
</dbReference>
<dbReference type="Gene3D" id="3.30.420.10">
    <property type="entry name" value="Ribonuclease H-like superfamily/Ribonuclease H"/>
    <property type="match status" value="1"/>
</dbReference>
<feature type="domain" description="Integrase catalytic" evidence="17">
    <location>
        <begin position="1140"/>
        <end position="1304"/>
    </location>
</feature>
<sequence>MADNTRLKELTTELRRQAEAQEKSNVENKARFDRLEAMQTASDLRFNQLSATLERFMQQAPQHNVSHGNTNSGSSSSAISATVVSSQSTFVGHTQSTVVGKQSTSSMSSQPFQVRHIKLEFPRFNGKHVLDWIFKAEQFFGYYNTPDAERLIIASVHLEQEVVPWFQMVNRSRPFQSWNDFTRALELDFGPSIYDCPRASLFKLQQNKSVNEYYMEFTALSNRVYGLSNDALIDCFVSGLKDELRRDVMLHTPISIVKAVSLAKLFEEKIAANSNPKQPLKPYTPAQPHQHRAPFNPTRNDQNQTIEKAPNLPLLPTPPTRPMSHLQKNPAIKRISPAEMQLRREKGLCYFCDDKFSFSHKCPNKQLMLLELDDDPDPPNTPSQTAVTSDTEIQEVAEHHLSLNALKGATGMGVIRFKGYIGPISVSILLDGGSSESFIQPRIVHCLNLPIEHTDKCNVLVGNGQHMKAEGVVRKLSLKVQDIDITVPAYLLPVAGSDVILGAPWLASLGPHVADYSISKLKFYMDGKFVTLQGESDNKPAVSQLNHFRRLQHMNAISELFTIQKIDPAVIEDNWEGMPVNIEPEMATLLHTYREIFQIPKGLPPNRELSHEILLKEGAQPVKVKPYRYPHSQKEQIEKMVQDMLEEGIIQPSLSPFSSPIILVKKKDGTWRCCTDYRALNAITIKDSFPMPTVDELLDELHGAQYFTKLDLRSGYHQILLKPEDRQKTAFRTHQGHYEWLVMPFGLTSAPATFQRLMNQLFQPLLRKCVLVFFDDILILSQNVLYAKLSKCSFGITEVEYLGHVVSGSGVAMDKTKVIAVLEWPTPTNLKQLRGFLGLTGYYRRFIRSYATIAGPLTNLLKKDAFKWDENTAKAFDTLKQAITTAPVLVLPDFSQPFVLETDASGTGVGAVLSQGGHPIAYFSKKMAPRMQLQSAYTREFYAITTALAKFRHYLLGHKFILRTDQKSLKSLLDQSLQTPEQQAWLHKFIGFDFQIEYKPGKDNQAADALSRVMSLSWSAPEHDFLEQLKKEIVNDSHLQTIVQQCLDNTMDDINYMVKEGLLYWKHRLVIPMESNLIHQILKEYHDTPIGGHAGVTRTLARVTAQFYWPNMRQHIQKFIEACVTCQQAKSVNTTYAGLLQPLPIPEQVCDDVTMDFITGLPLSFGFTVIMVVVDRLSKYAHFMPLKADYSSRTVAEAFMNNVVKLHGMPKSIISDRDKVFTSKFWQHLFQMQGTTLSMSTAYHPQTDGQSEAVNKCLEMYLRCFTFKNPKTWFKALTWAELWYNTSLHTSLGMFPFKALYGREPPMLTRYSVNNSDPTEVQQQLMDRDKLLVELKENLLRAQQVMKSNADKKRKDASFEVGDQVLVKLQPYRQSSVALRKNNKLGMRYFGPFTVIAKVGVVAYKLQLPETARIHPVFHVSQLKIFKGLTAEPYFPLPLTTMEEGPVIQPEVILKWKDMQNSEATWEDKQEMLDSYPNLNLEDKIVLEGEGNVMSVECPIDKSGANDDMANKKGLRRSYRIKGNHPMWSQFVSK</sequence>
<keyword evidence="8 18" id="KW-0378">Hydrolase</keyword>
<dbReference type="Gene3D" id="1.10.340.70">
    <property type="match status" value="1"/>
</dbReference>
<evidence type="ECO:0000256" key="3">
    <source>
        <dbReference type="ARBA" id="ARBA00022695"/>
    </source>
</evidence>
<accession>A0A396IDV6</accession>
<dbReference type="InterPro" id="IPR043502">
    <property type="entry name" value="DNA/RNA_pol_sf"/>
</dbReference>
<dbReference type="EMBL" id="PSQE01000004">
    <property type="protein sequence ID" value="RHN61905.1"/>
    <property type="molecule type" value="Genomic_DNA"/>
</dbReference>
<evidence type="ECO:0000313" key="19">
    <source>
        <dbReference type="Proteomes" id="UP000265566"/>
    </source>
</evidence>
<dbReference type="CDD" id="cd00303">
    <property type="entry name" value="retropepsin_like"/>
    <property type="match status" value="1"/>
</dbReference>
<dbReference type="InterPro" id="IPR041577">
    <property type="entry name" value="RT_RNaseH_2"/>
</dbReference>
<dbReference type="Gene3D" id="3.10.20.370">
    <property type="match status" value="1"/>
</dbReference>
<keyword evidence="6" id="KW-0064">Aspartyl protease</keyword>
<dbReference type="Pfam" id="PF00078">
    <property type="entry name" value="RVT_1"/>
    <property type="match status" value="1"/>
</dbReference>
<evidence type="ECO:0000256" key="15">
    <source>
        <dbReference type="ARBA" id="ARBA00023268"/>
    </source>
</evidence>
<keyword evidence="10" id="KW-0229">DNA integration</keyword>
<dbReference type="Pfam" id="PF03732">
    <property type="entry name" value="Retrotrans_gag"/>
    <property type="match status" value="1"/>
</dbReference>
<dbReference type="FunFam" id="1.10.340.70:FF:000001">
    <property type="entry name" value="Retrovirus-related Pol polyprotein from transposon gypsy-like Protein"/>
    <property type="match status" value="1"/>
</dbReference>
<dbReference type="PANTHER" id="PTHR37984:SF5">
    <property type="entry name" value="PROTEIN NYNRIN-LIKE"/>
    <property type="match status" value="1"/>
</dbReference>
<dbReference type="SUPFAM" id="SSF50630">
    <property type="entry name" value="Acid proteases"/>
    <property type="match status" value="1"/>
</dbReference>
<evidence type="ECO:0000256" key="5">
    <source>
        <dbReference type="ARBA" id="ARBA00022723"/>
    </source>
</evidence>
<keyword evidence="7" id="KW-0255">Endonuclease</keyword>
<evidence type="ECO:0000256" key="13">
    <source>
        <dbReference type="ARBA" id="ARBA00023125"/>
    </source>
</evidence>
<dbReference type="InterPro" id="IPR036397">
    <property type="entry name" value="RNaseH_sf"/>
</dbReference>
<keyword evidence="1" id="KW-0645">Protease</keyword>
<evidence type="ECO:0000256" key="6">
    <source>
        <dbReference type="ARBA" id="ARBA00022750"/>
    </source>
</evidence>
<dbReference type="InterPro" id="IPR041588">
    <property type="entry name" value="Integrase_H2C2"/>
</dbReference>
<dbReference type="Pfam" id="PF00665">
    <property type="entry name" value="rve"/>
    <property type="match status" value="1"/>
</dbReference>
<dbReference type="Gene3D" id="2.40.70.10">
    <property type="entry name" value="Acid Proteases"/>
    <property type="match status" value="1"/>
</dbReference>
<keyword evidence="2 18" id="KW-0808">Transferase</keyword>
<evidence type="ECO:0000256" key="14">
    <source>
        <dbReference type="ARBA" id="ARBA00023172"/>
    </source>
</evidence>
<dbReference type="PROSITE" id="PS50878">
    <property type="entry name" value="RT_POL"/>
    <property type="match status" value="1"/>
</dbReference>
<evidence type="ECO:0000256" key="7">
    <source>
        <dbReference type="ARBA" id="ARBA00022759"/>
    </source>
</evidence>
<dbReference type="InterPro" id="IPR043128">
    <property type="entry name" value="Rev_trsase/Diguanyl_cyclase"/>
</dbReference>
<evidence type="ECO:0000256" key="1">
    <source>
        <dbReference type="ARBA" id="ARBA00022670"/>
    </source>
</evidence>
<dbReference type="InterPro" id="IPR012337">
    <property type="entry name" value="RNaseH-like_sf"/>
</dbReference>
<dbReference type="Proteomes" id="UP000265566">
    <property type="component" value="Chromosome 4"/>
</dbReference>
<dbReference type="GO" id="GO:0004523">
    <property type="term" value="F:RNA-DNA hybrid ribonuclease activity"/>
    <property type="evidence" value="ECO:0007669"/>
    <property type="project" value="UniProtKB-EC"/>
</dbReference>
<dbReference type="CDD" id="cd09274">
    <property type="entry name" value="RNase_HI_RT_Ty3"/>
    <property type="match status" value="1"/>
</dbReference>
<dbReference type="GO" id="GO:0046872">
    <property type="term" value="F:metal ion binding"/>
    <property type="evidence" value="ECO:0007669"/>
    <property type="project" value="UniProtKB-KW"/>
</dbReference>
<evidence type="ECO:0000256" key="9">
    <source>
        <dbReference type="ARBA" id="ARBA00022842"/>
    </source>
</evidence>
<evidence type="ECO:0000256" key="12">
    <source>
        <dbReference type="ARBA" id="ARBA00022932"/>
    </source>
</evidence>
<dbReference type="InterPro" id="IPR005162">
    <property type="entry name" value="Retrotrans_gag_dom"/>
</dbReference>